<organism evidence="1 2">
    <name type="scientific">Pisolithus microcarpus 441</name>
    <dbReference type="NCBI Taxonomy" id="765257"/>
    <lineage>
        <taxon>Eukaryota</taxon>
        <taxon>Fungi</taxon>
        <taxon>Dikarya</taxon>
        <taxon>Basidiomycota</taxon>
        <taxon>Agaricomycotina</taxon>
        <taxon>Agaricomycetes</taxon>
        <taxon>Agaricomycetidae</taxon>
        <taxon>Boletales</taxon>
        <taxon>Sclerodermatineae</taxon>
        <taxon>Pisolithaceae</taxon>
        <taxon>Pisolithus</taxon>
    </lineage>
</organism>
<proteinExistence type="predicted"/>
<dbReference type="AlphaFoldDB" id="A0A0C9ZHH7"/>
<evidence type="ECO:0000313" key="1">
    <source>
        <dbReference type="EMBL" id="KIK25434.1"/>
    </source>
</evidence>
<dbReference type="OrthoDB" id="2688228at2759"/>
<protein>
    <submittedName>
        <fullName evidence="1">Uncharacterized protein</fullName>
    </submittedName>
</protein>
<name>A0A0C9ZHH7_9AGAM</name>
<keyword evidence="2" id="KW-1185">Reference proteome</keyword>
<dbReference type="HOGENOM" id="CLU_3088128_0_0_1"/>
<gene>
    <name evidence="1" type="ORF">PISMIDRAFT_9627</name>
</gene>
<dbReference type="EMBL" id="KN833708">
    <property type="protein sequence ID" value="KIK25434.1"/>
    <property type="molecule type" value="Genomic_DNA"/>
</dbReference>
<accession>A0A0C9ZHH7</accession>
<reference evidence="2" key="2">
    <citation type="submission" date="2015-01" db="EMBL/GenBank/DDBJ databases">
        <title>Evolutionary Origins and Diversification of the Mycorrhizal Mutualists.</title>
        <authorList>
            <consortium name="DOE Joint Genome Institute"/>
            <consortium name="Mycorrhizal Genomics Consortium"/>
            <person name="Kohler A."/>
            <person name="Kuo A."/>
            <person name="Nagy L.G."/>
            <person name="Floudas D."/>
            <person name="Copeland A."/>
            <person name="Barry K.W."/>
            <person name="Cichocki N."/>
            <person name="Veneault-Fourrey C."/>
            <person name="LaButti K."/>
            <person name="Lindquist E.A."/>
            <person name="Lipzen A."/>
            <person name="Lundell T."/>
            <person name="Morin E."/>
            <person name="Murat C."/>
            <person name="Riley R."/>
            <person name="Ohm R."/>
            <person name="Sun H."/>
            <person name="Tunlid A."/>
            <person name="Henrissat B."/>
            <person name="Grigoriev I.V."/>
            <person name="Hibbett D.S."/>
            <person name="Martin F."/>
        </authorList>
    </citation>
    <scope>NUCLEOTIDE SEQUENCE [LARGE SCALE GENOMIC DNA]</scope>
    <source>
        <strain evidence="2">441</strain>
    </source>
</reference>
<evidence type="ECO:0000313" key="2">
    <source>
        <dbReference type="Proteomes" id="UP000054018"/>
    </source>
</evidence>
<dbReference type="Proteomes" id="UP000054018">
    <property type="component" value="Unassembled WGS sequence"/>
</dbReference>
<sequence length="52" mass="5903">MATLLNQLMFLRNSVSKNSKTCNFAHPAIKDVILNIFYTGSYCIAHQQPVIF</sequence>
<reference evidence="1 2" key="1">
    <citation type="submission" date="2014-04" db="EMBL/GenBank/DDBJ databases">
        <authorList>
            <consortium name="DOE Joint Genome Institute"/>
            <person name="Kuo A."/>
            <person name="Kohler A."/>
            <person name="Costa M.D."/>
            <person name="Nagy L.G."/>
            <person name="Floudas D."/>
            <person name="Copeland A."/>
            <person name="Barry K.W."/>
            <person name="Cichocki N."/>
            <person name="Veneault-Fourrey C."/>
            <person name="LaButti K."/>
            <person name="Lindquist E.A."/>
            <person name="Lipzen A."/>
            <person name="Lundell T."/>
            <person name="Morin E."/>
            <person name="Murat C."/>
            <person name="Sun H."/>
            <person name="Tunlid A."/>
            <person name="Henrissat B."/>
            <person name="Grigoriev I.V."/>
            <person name="Hibbett D.S."/>
            <person name="Martin F."/>
            <person name="Nordberg H.P."/>
            <person name="Cantor M.N."/>
            <person name="Hua S.X."/>
        </authorList>
    </citation>
    <scope>NUCLEOTIDE SEQUENCE [LARGE SCALE GENOMIC DNA]</scope>
    <source>
        <strain evidence="1 2">441</strain>
    </source>
</reference>